<dbReference type="Gene3D" id="3.40.630.190">
    <property type="entry name" value="LCP protein"/>
    <property type="match status" value="1"/>
</dbReference>
<evidence type="ECO:0000259" key="4">
    <source>
        <dbReference type="Pfam" id="PF03816"/>
    </source>
</evidence>
<organism evidence="5 6">
    <name type="scientific">Phycicoccus flavus</name>
    <dbReference type="NCBI Taxonomy" id="2502783"/>
    <lineage>
        <taxon>Bacteria</taxon>
        <taxon>Bacillati</taxon>
        <taxon>Actinomycetota</taxon>
        <taxon>Actinomycetes</taxon>
        <taxon>Micrococcales</taxon>
        <taxon>Intrasporangiaceae</taxon>
        <taxon>Phycicoccus</taxon>
    </lineage>
</organism>
<dbReference type="PROSITE" id="PS51257">
    <property type="entry name" value="PROKAR_LIPOPROTEIN"/>
    <property type="match status" value="1"/>
</dbReference>
<evidence type="ECO:0000256" key="1">
    <source>
        <dbReference type="ARBA" id="ARBA00006068"/>
    </source>
</evidence>
<keyword evidence="3" id="KW-0732">Signal</keyword>
<proteinExistence type="inferred from homology"/>
<dbReference type="InterPro" id="IPR050922">
    <property type="entry name" value="LytR/CpsA/Psr_CW_biosynth"/>
</dbReference>
<feature type="signal peptide" evidence="3">
    <location>
        <begin position="1"/>
        <end position="16"/>
    </location>
</feature>
<dbReference type="Pfam" id="PF03816">
    <property type="entry name" value="LytR_cpsA_psr"/>
    <property type="match status" value="1"/>
</dbReference>
<feature type="chain" id="PRO_5039102398" evidence="3">
    <location>
        <begin position="17"/>
        <end position="370"/>
    </location>
</feature>
<sequence>MRTSALAMTAVLLAGAAAGCSDDPGDASTTTPPPTAAPSTTAASSSPTAKARPAVTVEGADARLTAAVAKVYRGRKGVRAKATVGRWEGEKVAVVTSGQDVTLAVGPRWRVVGGWWPSLDRKADLGGTPRFVLVVGSDARPGKTLRGTRGDTLQVLGVDGKGGGGVMGLARDIWAPMPGGGHAKINAAFAYGGGEGQVGAVRKVTGLPVEGYVVTGFGGFEKIVDRSGGLPMRIARTVILQGGTKVLAGKRRLDGEHALAYARERKSLPDGDFGRSRHQGELLFAAAATARLEGIGSVPRTMTTVSKYADSDLTAKEALTFVASFYRIDPRKVGHTVAKGGFGTSPDGQSIVVLDAASRQAFRDFRDGRL</sequence>
<comment type="similarity">
    <text evidence="1">Belongs to the LytR/CpsA/Psr (LCP) family.</text>
</comment>
<dbReference type="PANTHER" id="PTHR33392">
    <property type="entry name" value="POLYISOPRENYL-TEICHOIC ACID--PEPTIDOGLYCAN TEICHOIC ACID TRANSFERASE TAGU"/>
    <property type="match status" value="1"/>
</dbReference>
<evidence type="ECO:0000256" key="2">
    <source>
        <dbReference type="SAM" id="MobiDB-lite"/>
    </source>
</evidence>
<name>A0A8T6R829_9MICO</name>
<evidence type="ECO:0000313" key="5">
    <source>
        <dbReference type="EMBL" id="NHA69892.1"/>
    </source>
</evidence>
<comment type="caution">
    <text evidence="5">The sequence shown here is derived from an EMBL/GenBank/DDBJ whole genome shotgun (WGS) entry which is preliminary data.</text>
</comment>
<feature type="region of interest" description="Disordered" evidence="2">
    <location>
        <begin position="19"/>
        <end position="54"/>
    </location>
</feature>
<keyword evidence="6" id="KW-1185">Reference proteome</keyword>
<evidence type="ECO:0000313" key="6">
    <source>
        <dbReference type="Proteomes" id="UP000287866"/>
    </source>
</evidence>
<dbReference type="NCBIfam" id="TIGR00350">
    <property type="entry name" value="lytR_cpsA_psr"/>
    <property type="match status" value="1"/>
</dbReference>
<gene>
    <name evidence="5" type="ORF">EPD83_017775</name>
</gene>
<dbReference type="EMBL" id="SAYU02000081">
    <property type="protein sequence ID" value="NHA69892.1"/>
    <property type="molecule type" value="Genomic_DNA"/>
</dbReference>
<dbReference type="Proteomes" id="UP000287866">
    <property type="component" value="Unassembled WGS sequence"/>
</dbReference>
<dbReference type="InterPro" id="IPR004474">
    <property type="entry name" value="LytR_CpsA_psr"/>
</dbReference>
<dbReference type="RefSeq" id="WP_164896758.1">
    <property type="nucleotide sequence ID" value="NZ_SAYU02000081.1"/>
</dbReference>
<reference evidence="5" key="1">
    <citation type="submission" date="2020-03" db="EMBL/GenBank/DDBJ databases">
        <title>Phycicoccus flavus sp. nov., a novel endophytic actinobacterium isolated from branch of Kandelia candel.</title>
        <authorList>
            <person name="Tuo L."/>
        </authorList>
    </citation>
    <scope>NUCLEOTIDE SEQUENCE</scope>
    <source>
        <strain evidence="5">CMS6Z-2</strain>
    </source>
</reference>
<dbReference type="PANTHER" id="PTHR33392:SF6">
    <property type="entry name" value="POLYISOPRENYL-TEICHOIC ACID--PEPTIDOGLYCAN TEICHOIC ACID TRANSFERASE TAGU"/>
    <property type="match status" value="1"/>
</dbReference>
<accession>A0A8T6R829</accession>
<dbReference type="AlphaFoldDB" id="A0A8T6R829"/>
<evidence type="ECO:0000256" key="3">
    <source>
        <dbReference type="SAM" id="SignalP"/>
    </source>
</evidence>
<feature type="compositionally biased region" description="Low complexity" evidence="2">
    <location>
        <begin position="37"/>
        <end position="49"/>
    </location>
</feature>
<protein>
    <submittedName>
        <fullName evidence="5">LCP family protein</fullName>
    </submittedName>
</protein>
<feature type="domain" description="Cell envelope-related transcriptional attenuator" evidence="4">
    <location>
        <begin position="150"/>
        <end position="286"/>
    </location>
</feature>